<sequence length="651" mass="72790">MDFSNTNNQNHMDFHRPSSTLSSNDRKPNAFSFDDQQTLDAGILDTPTLMSPTTSTQGIFSPDGSIWEDFSQNQFVDRTATSSVVNSNVNNPFFTEQSNNPFARLPPNQAATYGQQSWPMDNSGIRTPTAPKPSNPFGPGDFGVQSAFVPEPQQQMFHGLPVHANVRPSTVFSNAAAEQPMSPHTHADWMAFNQNEMDSRPGPKRMRPNTPPPRGFSPRRDGGIRKKNARFDIPAERNLFNIDQLISSCTNEDEMKELKQQKRLLRNRQAAYVPLFGIRFSVPRLAQSMICLDSRQRKKKHTEELEEEKKGWIEKMCGMQEEFAAMRVEYDQLVVEKENWHRESMDMHHMINQLQFDKEELVRSHTLETGELRKKVAVLTERLENSPGNMTVAPSTTFTDFASEMDNLHMGGNEWDNYIFVNDFASDEQTPQEQPMAIVTRVKEEKEPVASGLLLMLLLCGAFVASKSGSGAAPPMPRMPDEDAGVSSAFTEQGLIANTVTGLEPTPSGMAWPKATMSGSDHTGISGSRLDQLHSQLAAPTKEQENEQLFSITPAQYSSMTSLDFTRPRYSIGSDDLSDPLSPSQPSHRRNLAATLAAMREQNKGESAAEVYTRSLLWDKISPEVVHEFKRIVEESTAMSRPSTSDGFKAE</sequence>
<evidence type="ECO:0000313" key="2">
    <source>
        <dbReference type="Proteomes" id="UP000799754"/>
    </source>
</evidence>
<name>A0ACB6RNK8_9PLEO</name>
<organism evidence="1 2">
    <name type="scientific">Macroventuria anomochaeta</name>
    <dbReference type="NCBI Taxonomy" id="301207"/>
    <lineage>
        <taxon>Eukaryota</taxon>
        <taxon>Fungi</taxon>
        <taxon>Dikarya</taxon>
        <taxon>Ascomycota</taxon>
        <taxon>Pezizomycotina</taxon>
        <taxon>Dothideomycetes</taxon>
        <taxon>Pleosporomycetidae</taxon>
        <taxon>Pleosporales</taxon>
        <taxon>Pleosporineae</taxon>
        <taxon>Didymellaceae</taxon>
        <taxon>Macroventuria</taxon>
    </lineage>
</organism>
<dbReference type="EMBL" id="MU006742">
    <property type="protein sequence ID" value="KAF2622739.1"/>
    <property type="molecule type" value="Genomic_DNA"/>
</dbReference>
<proteinExistence type="predicted"/>
<dbReference type="Proteomes" id="UP000799754">
    <property type="component" value="Unassembled WGS sequence"/>
</dbReference>
<keyword evidence="2" id="KW-1185">Reference proteome</keyword>
<gene>
    <name evidence="1" type="ORF">BU25DRAFT_377141</name>
</gene>
<feature type="non-terminal residue" evidence="1">
    <location>
        <position position="651"/>
    </location>
</feature>
<evidence type="ECO:0000313" key="1">
    <source>
        <dbReference type="EMBL" id="KAF2622739.1"/>
    </source>
</evidence>
<accession>A0ACB6RNK8</accession>
<protein>
    <submittedName>
        <fullName evidence="1">Uncharacterized protein</fullName>
    </submittedName>
</protein>
<comment type="caution">
    <text evidence="1">The sequence shown here is derived from an EMBL/GenBank/DDBJ whole genome shotgun (WGS) entry which is preliminary data.</text>
</comment>
<reference evidence="1" key="1">
    <citation type="journal article" date="2020" name="Stud. Mycol.">
        <title>101 Dothideomycetes genomes: a test case for predicting lifestyles and emergence of pathogens.</title>
        <authorList>
            <person name="Haridas S."/>
            <person name="Albert R."/>
            <person name="Binder M."/>
            <person name="Bloem J."/>
            <person name="Labutti K."/>
            <person name="Salamov A."/>
            <person name="Andreopoulos B."/>
            <person name="Baker S."/>
            <person name="Barry K."/>
            <person name="Bills G."/>
            <person name="Bluhm B."/>
            <person name="Cannon C."/>
            <person name="Castanera R."/>
            <person name="Culley D."/>
            <person name="Daum C."/>
            <person name="Ezra D."/>
            <person name="Gonzalez J."/>
            <person name="Henrissat B."/>
            <person name="Kuo A."/>
            <person name="Liang C."/>
            <person name="Lipzen A."/>
            <person name="Lutzoni F."/>
            <person name="Magnuson J."/>
            <person name="Mondo S."/>
            <person name="Nolan M."/>
            <person name="Ohm R."/>
            <person name="Pangilinan J."/>
            <person name="Park H.-J."/>
            <person name="Ramirez L."/>
            <person name="Alfaro M."/>
            <person name="Sun H."/>
            <person name="Tritt A."/>
            <person name="Yoshinaga Y."/>
            <person name="Zwiers L.-H."/>
            <person name="Turgeon B."/>
            <person name="Goodwin S."/>
            <person name="Spatafora J."/>
            <person name="Crous P."/>
            <person name="Grigoriev I."/>
        </authorList>
    </citation>
    <scope>NUCLEOTIDE SEQUENCE</scope>
    <source>
        <strain evidence="1">CBS 525.71</strain>
    </source>
</reference>